<organism evidence="2 3">
    <name type="scientific">Coprinellus micaceus</name>
    <name type="common">Glistening ink-cap mushroom</name>
    <name type="synonym">Coprinus micaceus</name>
    <dbReference type="NCBI Taxonomy" id="71717"/>
    <lineage>
        <taxon>Eukaryota</taxon>
        <taxon>Fungi</taxon>
        <taxon>Dikarya</taxon>
        <taxon>Basidiomycota</taxon>
        <taxon>Agaricomycotina</taxon>
        <taxon>Agaricomycetes</taxon>
        <taxon>Agaricomycetidae</taxon>
        <taxon>Agaricales</taxon>
        <taxon>Agaricineae</taxon>
        <taxon>Psathyrellaceae</taxon>
        <taxon>Coprinellus</taxon>
    </lineage>
</organism>
<feature type="transmembrane region" description="Helical" evidence="1">
    <location>
        <begin position="193"/>
        <end position="213"/>
    </location>
</feature>
<evidence type="ECO:0000313" key="2">
    <source>
        <dbReference type="EMBL" id="TEB38606.1"/>
    </source>
</evidence>
<feature type="transmembrane region" description="Helical" evidence="1">
    <location>
        <begin position="60"/>
        <end position="81"/>
    </location>
</feature>
<evidence type="ECO:0000313" key="3">
    <source>
        <dbReference type="Proteomes" id="UP000298030"/>
    </source>
</evidence>
<gene>
    <name evidence="2" type="ORF">FA13DRAFT_1724524</name>
</gene>
<proteinExistence type="predicted"/>
<dbReference type="OrthoDB" id="2332199at2759"/>
<name>A0A4Y7TWQ2_COPMI</name>
<dbReference type="Proteomes" id="UP000298030">
    <property type="component" value="Unassembled WGS sequence"/>
</dbReference>
<comment type="caution">
    <text evidence="2">The sequence shown here is derived from an EMBL/GenBank/DDBJ whole genome shotgun (WGS) entry which is preliminary data.</text>
</comment>
<sequence>MGSPPDYQCHPVIPLRPVGLGLVVLAGWTLLLSIMGQAYVLFSSSAVASDALYINSWDMVGILVAVLSIVGASWLMTLALPRPIRLGAEMRSPMLDSLASEKRVAMVELREDTDTNARAAQATYIPYFIAGNVCVGTWSLLLIAGCHVASQLALLANLIIQNYAIFIALHNWRHPELRMSKATWRMHVLSKGNAALAVLFLWTNSGILETLASPTLPEMMNNGTIFILMAVGGGPDPTLGLFLLYDLIALAYGTGAVQEWQVAFQYTSLVVVFVLAWDISNITILSSETVPTETRKDVGVQYLDYIRLGVF</sequence>
<evidence type="ECO:0000256" key="1">
    <source>
        <dbReference type="SAM" id="Phobius"/>
    </source>
</evidence>
<dbReference type="AlphaFoldDB" id="A0A4Y7TWQ2"/>
<keyword evidence="3" id="KW-1185">Reference proteome</keyword>
<keyword evidence="1" id="KW-1133">Transmembrane helix</keyword>
<dbReference type="EMBL" id="QPFP01000002">
    <property type="protein sequence ID" value="TEB38606.1"/>
    <property type="molecule type" value="Genomic_DNA"/>
</dbReference>
<protein>
    <submittedName>
        <fullName evidence="2">Uncharacterized protein</fullName>
    </submittedName>
</protein>
<feature type="transmembrane region" description="Helical" evidence="1">
    <location>
        <begin position="124"/>
        <end position="145"/>
    </location>
</feature>
<keyword evidence="1" id="KW-0812">Transmembrane</keyword>
<accession>A0A4Y7TWQ2</accession>
<keyword evidence="1" id="KW-0472">Membrane</keyword>
<reference evidence="2 3" key="1">
    <citation type="journal article" date="2019" name="Nat. Ecol. Evol.">
        <title>Megaphylogeny resolves global patterns of mushroom evolution.</title>
        <authorList>
            <person name="Varga T."/>
            <person name="Krizsan K."/>
            <person name="Foldi C."/>
            <person name="Dima B."/>
            <person name="Sanchez-Garcia M."/>
            <person name="Sanchez-Ramirez S."/>
            <person name="Szollosi G.J."/>
            <person name="Szarkandi J.G."/>
            <person name="Papp V."/>
            <person name="Albert L."/>
            <person name="Andreopoulos W."/>
            <person name="Angelini C."/>
            <person name="Antonin V."/>
            <person name="Barry K.W."/>
            <person name="Bougher N.L."/>
            <person name="Buchanan P."/>
            <person name="Buyck B."/>
            <person name="Bense V."/>
            <person name="Catcheside P."/>
            <person name="Chovatia M."/>
            <person name="Cooper J."/>
            <person name="Damon W."/>
            <person name="Desjardin D."/>
            <person name="Finy P."/>
            <person name="Geml J."/>
            <person name="Haridas S."/>
            <person name="Hughes K."/>
            <person name="Justo A."/>
            <person name="Karasinski D."/>
            <person name="Kautmanova I."/>
            <person name="Kiss B."/>
            <person name="Kocsube S."/>
            <person name="Kotiranta H."/>
            <person name="LaButti K.M."/>
            <person name="Lechner B.E."/>
            <person name="Liimatainen K."/>
            <person name="Lipzen A."/>
            <person name="Lukacs Z."/>
            <person name="Mihaltcheva S."/>
            <person name="Morgado L.N."/>
            <person name="Niskanen T."/>
            <person name="Noordeloos M.E."/>
            <person name="Ohm R.A."/>
            <person name="Ortiz-Santana B."/>
            <person name="Ovrebo C."/>
            <person name="Racz N."/>
            <person name="Riley R."/>
            <person name="Savchenko A."/>
            <person name="Shiryaev A."/>
            <person name="Soop K."/>
            <person name="Spirin V."/>
            <person name="Szebenyi C."/>
            <person name="Tomsovsky M."/>
            <person name="Tulloss R.E."/>
            <person name="Uehling J."/>
            <person name="Grigoriev I.V."/>
            <person name="Vagvolgyi C."/>
            <person name="Papp T."/>
            <person name="Martin F.M."/>
            <person name="Miettinen O."/>
            <person name="Hibbett D.S."/>
            <person name="Nagy L.G."/>
        </authorList>
    </citation>
    <scope>NUCLEOTIDE SEQUENCE [LARGE SCALE GENOMIC DNA]</scope>
    <source>
        <strain evidence="2 3">FP101781</strain>
    </source>
</reference>
<feature type="transmembrane region" description="Helical" evidence="1">
    <location>
        <begin position="151"/>
        <end position="172"/>
    </location>
</feature>
<feature type="transmembrane region" description="Helical" evidence="1">
    <location>
        <begin position="20"/>
        <end position="40"/>
    </location>
</feature>
<feature type="transmembrane region" description="Helical" evidence="1">
    <location>
        <begin position="225"/>
        <end position="248"/>
    </location>
</feature>